<dbReference type="GO" id="GO:0046872">
    <property type="term" value="F:metal ion binding"/>
    <property type="evidence" value="ECO:0007669"/>
    <property type="project" value="UniProtKB-KW"/>
</dbReference>
<dbReference type="PRINTS" id="PR00409">
    <property type="entry name" value="PHDIOXRDTASE"/>
</dbReference>
<dbReference type="PANTHER" id="PTHR47354">
    <property type="entry name" value="NADH OXIDOREDUCTASE HCR"/>
    <property type="match status" value="1"/>
</dbReference>
<feature type="domain" description="2Fe-2S ferredoxin-type" evidence="9">
    <location>
        <begin position="234"/>
        <end position="321"/>
    </location>
</feature>
<proteinExistence type="predicted"/>
<keyword evidence="3" id="KW-0288">FMN</keyword>
<dbReference type="AlphaFoldDB" id="A0A090FVK9"/>
<dbReference type="InterPro" id="IPR001041">
    <property type="entry name" value="2Fe-2S_ferredoxin-type"/>
</dbReference>
<evidence type="ECO:0000313" key="11">
    <source>
        <dbReference type="EMBL" id="CDX45768.1"/>
    </source>
</evidence>
<keyword evidence="4" id="KW-0001">2Fe-2S</keyword>
<dbReference type="InterPro" id="IPR039261">
    <property type="entry name" value="FNR_nucleotide-bd"/>
</dbReference>
<dbReference type="GO" id="GO:0051537">
    <property type="term" value="F:2 iron, 2 sulfur cluster binding"/>
    <property type="evidence" value="ECO:0007669"/>
    <property type="project" value="UniProtKB-KW"/>
</dbReference>
<dbReference type="Gene3D" id="3.40.50.80">
    <property type="entry name" value="Nucleotide-binding domain of ferredoxin-NADP reductase (FNR) module"/>
    <property type="match status" value="1"/>
</dbReference>
<dbReference type="SUPFAM" id="SSF52343">
    <property type="entry name" value="Ferredoxin reductase-like, C-terminal NADP-linked domain"/>
    <property type="match status" value="1"/>
</dbReference>
<keyword evidence="2" id="KW-0285">Flavoprotein</keyword>
<evidence type="ECO:0000256" key="4">
    <source>
        <dbReference type="ARBA" id="ARBA00022714"/>
    </source>
</evidence>
<gene>
    <name evidence="11" type="primary">yeaX</name>
    <name evidence="11" type="ORF">MPLDJ20_80019</name>
</gene>
<reference evidence="11 12" key="1">
    <citation type="submission" date="2014-08" db="EMBL/GenBank/DDBJ databases">
        <authorList>
            <person name="Moulin Lionel"/>
        </authorList>
    </citation>
    <scope>NUCLEOTIDE SEQUENCE [LARGE SCALE GENOMIC DNA]</scope>
</reference>
<evidence type="ECO:0000313" key="12">
    <source>
        <dbReference type="Proteomes" id="UP000046373"/>
    </source>
</evidence>
<dbReference type="PROSITE" id="PS00197">
    <property type="entry name" value="2FE2S_FER_1"/>
    <property type="match status" value="1"/>
</dbReference>
<evidence type="ECO:0000256" key="5">
    <source>
        <dbReference type="ARBA" id="ARBA00022723"/>
    </source>
</evidence>
<protein>
    <submittedName>
        <fullName evidence="11">Putative dioxygenase subunit</fullName>
    </submittedName>
</protein>
<evidence type="ECO:0000256" key="1">
    <source>
        <dbReference type="ARBA" id="ARBA00001917"/>
    </source>
</evidence>
<dbReference type="SUPFAM" id="SSF54292">
    <property type="entry name" value="2Fe-2S ferredoxin-like"/>
    <property type="match status" value="1"/>
</dbReference>
<dbReference type="GO" id="GO:0051213">
    <property type="term" value="F:dioxygenase activity"/>
    <property type="evidence" value="ECO:0007669"/>
    <property type="project" value="UniProtKB-KW"/>
</dbReference>
<dbReference type="CDD" id="cd06185">
    <property type="entry name" value="PDR_like"/>
    <property type="match status" value="1"/>
</dbReference>
<name>A0A090FVK9_MESPL</name>
<dbReference type="InterPro" id="IPR054582">
    <property type="entry name" value="DmmA-like_N"/>
</dbReference>
<dbReference type="Proteomes" id="UP000046373">
    <property type="component" value="Unassembled WGS sequence"/>
</dbReference>
<dbReference type="GeneID" id="31893488"/>
<dbReference type="InterPro" id="IPR017938">
    <property type="entry name" value="Riboflavin_synthase-like_b-brl"/>
</dbReference>
<evidence type="ECO:0000256" key="8">
    <source>
        <dbReference type="ARBA" id="ARBA00023014"/>
    </source>
</evidence>
<keyword evidence="8" id="KW-0411">Iron-sulfur</keyword>
<keyword evidence="11" id="KW-0223">Dioxygenase</keyword>
<dbReference type="Gene3D" id="3.10.20.30">
    <property type="match status" value="1"/>
</dbReference>
<keyword evidence="5" id="KW-0479">Metal-binding</keyword>
<evidence type="ECO:0000256" key="2">
    <source>
        <dbReference type="ARBA" id="ARBA00022630"/>
    </source>
</evidence>
<feature type="domain" description="FAD-binding FR-type" evidence="10">
    <location>
        <begin position="5"/>
        <end position="110"/>
    </location>
</feature>
<evidence type="ECO:0000259" key="10">
    <source>
        <dbReference type="PROSITE" id="PS51384"/>
    </source>
</evidence>
<keyword evidence="6" id="KW-0560">Oxidoreductase</keyword>
<evidence type="ECO:0000259" key="9">
    <source>
        <dbReference type="PROSITE" id="PS51085"/>
    </source>
</evidence>
<evidence type="ECO:0000256" key="7">
    <source>
        <dbReference type="ARBA" id="ARBA00023004"/>
    </source>
</evidence>
<dbReference type="EMBL" id="CCNB01000045">
    <property type="protein sequence ID" value="CDX45768.1"/>
    <property type="molecule type" value="Genomic_DNA"/>
</dbReference>
<evidence type="ECO:0000256" key="3">
    <source>
        <dbReference type="ARBA" id="ARBA00022643"/>
    </source>
</evidence>
<dbReference type="InterPro" id="IPR017927">
    <property type="entry name" value="FAD-bd_FR_type"/>
</dbReference>
<keyword evidence="7" id="KW-0408">Iron</keyword>
<sequence>MSTGTTKLDVVVSDVVPVNELVTRFHFRRRDGGLLPTFSGGAHVVVEMRDGDRTRLNPYSLMGSPLDTREYTISVRRDDVGRGGSLFMHRQVKPGLEMVISYPVNLFSLDLRAKKHLMLAGGIGITPFMAQTSQLAGAGGNFELHYTCRTASLGTYADVLQQRYGNRVRLYHDDREERIDLDKLLSSQPLGTHLYVCGPAGMINWVRDRAAALGWPPETVHFEHFAAPQPGAPFDVTLAVSGKTIRVGEQQSLLEAIEAAGVDPPYLCRGGVCGQCETNVISSDGKFIHNDHWLSEEDHRSGCKIMPCVSRFEGKSLVLER</sequence>
<dbReference type="InterPro" id="IPR012675">
    <property type="entry name" value="Beta-grasp_dom_sf"/>
</dbReference>
<organism evidence="11 12">
    <name type="scientific">Mesorhizobium plurifarium</name>
    <dbReference type="NCBI Taxonomy" id="69974"/>
    <lineage>
        <taxon>Bacteria</taxon>
        <taxon>Pseudomonadati</taxon>
        <taxon>Pseudomonadota</taxon>
        <taxon>Alphaproteobacteria</taxon>
        <taxon>Hyphomicrobiales</taxon>
        <taxon>Phyllobacteriaceae</taxon>
        <taxon>Mesorhizobium</taxon>
    </lineage>
</organism>
<dbReference type="InterPro" id="IPR036010">
    <property type="entry name" value="2Fe-2S_ferredoxin-like_sf"/>
</dbReference>
<dbReference type="CDD" id="cd00207">
    <property type="entry name" value="fer2"/>
    <property type="match status" value="1"/>
</dbReference>
<dbReference type="Pfam" id="PF00111">
    <property type="entry name" value="Fer2"/>
    <property type="match status" value="1"/>
</dbReference>
<comment type="cofactor">
    <cofactor evidence="1">
        <name>FMN</name>
        <dbReference type="ChEBI" id="CHEBI:58210"/>
    </cofactor>
</comment>
<dbReference type="Gene3D" id="2.40.30.10">
    <property type="entry name" value="Translation factors"/>
    <property type="match status" value="1"/>
</dbReference>
<dbReference type="SUPFAM" id="SSF63380">
    <property type="entry name" value="Riboflavin synthase domain-like"/>
    <property type="match status" value="1"/>
</dbReference>
<dbReference type="InterPro" id="IPR006058">
    <property type="entry name" value="2Fe2S_fd_BS"/>
</dbReference>
<evidence type="ECO:0000256" key="6">
    <source>
        <dbReference type="ARBA" id="ARBA00023002"/>
    </source>
</evidence>
<dbReference type="InterPro" id="IPR050415">
    <property type="entry name" value="MRET"/>
</dbReference>
<dbReference type="Pfam" id="PF22290">
    <property type="entry name" value="DmmA-like_N"/>
    <property type="match status" value="1"/>
</dbReference>
<accession>A0A090FVK9</accession>
<dbReference type="PROSITE" id="PS51384">
    <property type="entry name" value="FAD_FR"/>
    <property type="match status" value="1"/>
</dbReference>
<dbReference type="PANTHER" id="PTHR47354:SF1">
    <property type="entry name" value="CARNITINE MONOOXYGENASE REDUCTASE SUBUNIT"/>
    <property type="match status" value="1"/>
</dbReference>
<dbReference type="PROSITE" id="PS51085">
    <property type="entry name" value="2FE2S_FER_2"/>
    <property type="match status" value="1"/>
</dbReference>